<dbReference type="PANTHER" id="PTHR12001:SF69">
    <property type="entry name" value="ALL TRANS-POLYPRENYL-DIPHOSPHATE SYNTHASE PDSS1"/>
    <property type="match status" value="1"/>
</dbReference>
<keyword evidence="4" id="KW-0479">Metal-binding</keyword>
<protein>
    <submittedName>
        <fullName evidence="7">Polyprenyl synthetase family protein</fullName>
    </submittedName>
</protein>
<evidence type="ECO:0000256" key="5">
    <source>
        <dbReference type="ARBA" id="ARBA00022842"/>
    </source>
</evidence>
<dbReference type="InterPro" id="IPR000092">
    <property type="entry name" value="Polyprenyl_synt"/>
</dbReference>
<comment type="cofactor">
    <cofactor evidence="1">
        <name>Mg(2+)</name>
        <dbReference type="ChEBI" id="CHEBI:18420"/>
    </cofactor>
</comment>
<comment type="caution">
    <text evidence="7">The sequence shown here is derived from an EMBL/GenBank/DDBJ whole genome shotgun (WGS) entry which is preliminary data.</text>
</comment>
<proteinExistence type="inferred from homology"/>
<accession>A0A7C5QHQ0</accession>
<dbReference type="SFLD" id="SFLDG01017">
    <property type="entry name" value="Polyprenyl_Transferase_Like"/>
    <property type="match status" value="1"/>
</dbReference>
<evidence type="ECO:0000256" key="2">
    <source>
        <dbReference type="ARBA" id="ARBA00006706"/>
    </source>
</evidence>
<evidence type="ECO:0000256" key="6">
    <source>
        <dbReference type="RuleBase" id="RU004466"/>
    </source>
</evidence>
<dbReference type="SFLD" id="SFLDS00005">
    <property type="entry name" value="Isoprenoid_Synthase_Type_I"/>
    <property type="match status" value="1"/>
</dbReference>
<dbReference type="InterPro" id="IPR008949">
    <property type="entry name" value="Isoprenoid_synthase_dom_sf"/>
</dbReference>
<name>A0A7C5QHQ0_AQUAO</name>
<evidence type="ECO:0000313" key="7">
    <source>
        <dbReference type="EMBL" id="HHJ63782.1"/>
    </source>
</evidence>
<reference evidence="7" key="1">
    <citation type="journal article" date="2020" name="mSystems">
        <title>Genome- and Community-Level Interaction Insights into Carbon Utilization and Element Cycling Functions of Hydrothermarchaeota in Hydrothermal Sediment.</title>
        <authorList>
            <person name="Zhou Z."/>
            <person name="Liu Y."/>
            <person name="Xu W."/>
            <person name="Pan J."/>
            <person name="Luo Z.H."/>
            <person name="Li M."/>
        </authorList>
    </citation>
    <scope>NUCLEOTIDE SEQUENCE [LARGE SCALE GENOMIC DNA]</scope>
    <source>
        <strain evidence="7">HyVt-501</strain>
    </source>
</reference>
<dbReference type="GO" id="GO:0008299">
    <property type="term" value="P:isoprenoid biosynthetic process"/>
    <property type="evidence" value="ECO:0007669"/>
    <property type="project" value="InterPro"/>
</dbReference>
<dbReference type="Pfam" id="PF00348">
    <property type="entry name" value="polyprenyl_synt"/>
    <property type="match status" value="1"/>
</dbReference>
<comment type="similarity">
    <text evidence="2 6">Belongs to the FPP/GGPP synthase family.</text>
</comment>
<dbReference type="InterPro" id="IPR033749">
    <property type="entry name" value="Polyprenyl_synt_CS"/>
</dbReference>
<evidence type="ECO:0000256" key="1">
    <source>
        <dbReference type="ARBA" id="ARBA00001946"/>
    </source>
</evidence>
<keyword evidence="5" id="KW-0460">Magnesium</keyword>
<dbReference type="EMBL" id="DRNB01000098">
    <property type="protein sequence ID" value="HHJ63782.1"/>
    <property type="molecule type" value="Genomic_DNA"/>
</dbReference>
<dbReference type="PROSITE" id="PS00723">
    <property type="entry name" value="POLYPRENYL_SYNTHASE_1"/>
    <property type="match status" value="1"/>
</dbReference>
<dbReference type="GO" id="GO:0046872">
    <property type="term" value="F:metal ion binding"/>
    <property type="evidence" value="ECO:0007669"/>
    <property type="project" value="UniProtKB-KW"/>
</dbReference>
<dbReference type="Gene3D" id="1.10.600.10">
    <property type="entry name" value="Farnesyl Diphosphate Synthase"/>
    <property type="match status" value="1"/>
</dbReference>
<dbReference type="PROSITE" id="PS00444">
    <property type="entry name" value="POLYPRENYL_SYNTHASE_2"/>
    <property type="match status" value="1"/>
</dbReference>
<gene>
    <name evidence="7" type="ORF">ENJ61_02640</name>
</gene>
<dbReference type="PANTHER" id="PTHR12001">
    <property type="entry name" value="GERANYLGERANYL PYROPHOSPHATE SYNTHASE"/>
    <property type="match status" value="1"/>
</dbReference>
<dbReference type="GO" id="GO:0004659">
    <property type="term" value="F:prenyltransferase activity"/>
    <property type="evidence" value="ECO:0007669"/>
    <property type="project" value="InterPro"/>
</dbReference>
<sequence>MDLLRIIEERLTGELNPKVKLVLETGRYLIDGGGKRLRPLLTALACGMCGGDPQRAIPLGVGLEYIHAASLLHDDVVDGASRRRGRTSANVIFGNGTAVLTGDYMYAKALHLFTTYGTVEMIRRVSEAVMEMAEAQVLELSKIGDLISEEEYFRIIDGKTAVLFGACMAVGGMAGGSTEEDKLHRIGLHLGRAFQLIDDLLDYAGDPEKTGKPVGNDLREGKATYPLLSVLDSLDREEVENLLKRIDPSQGSIEELRRKVIELGGDRRTRERAQQELGRALDLLRSFPRNSYRDELERIMEFVILREL</sequence>
<dbReference type="SUPFAM" id="SSF48576">
    <property type="entry name" value="Terpenoid synthases"/>
    <property type="match status" value="1"/>
</dbReference>
<evidence type="ECO:0000256" key="4">
    <source>
        <dbReference type="ARBA" id="ARBA00022723"/>
    </source>
</evidence>
<organism evidence="7">
    <name type="scientific">Aquifex aeolicus</name>
    <dbReference type="NCBI Taxonomy" id="63363"/>
    <lineage>
        <taxon>Bacteria</taxon>
        <taxon>Pseudomonadati</taxon>
        <taxon>Aquificota</taxon>
        <taxon>Aquificia</taxon>
        <taxon>Aquificales</taxon>
        <taxon>Aquificaceae</taxon>
        <taxon>Aquifex</taxon>
    </lineage>
</organism>
<keyword evidence="3 6" id="KW-0808">Transferase</keyword>
<dbReference type="Proteomes" id="UP000885792">
    <property type="component" value="Unassembled WGS sequence"/>
</dbReference>
<evidence type="ECO:0000256" key="3">
    <source>
        <dbReference type="ARBA" id="ARBA00022679"/>
    </source>
</evidence>
<dbReference type="AlphaFoldDB" id="A0A7C5QHQ0"/>
<dbReference type="CDD" id="cd00685">
    <property type="entry name" value="Trans_IPPS_HT"/>
    <property type="match status" value="1"/>
</dbReference>